<proteinExistence type="predicted"/>
<feature type="non-terminal residue" evidence="2">
    <location>
        <position position="1"/>
    </location>
</feature>
<dbReference type="PANTHER" id="PTHR24216">
    <property type="entry name" value="PAXILLIN-RELATED"/>
    <property type="match status" value="1"/>
</dbReference>
<feature type="compositionally biased region" description="Basic and acidic residues" evidence="1">
    <location>
        <begin position="530"/>
        <end position="600"/>
    </location>
</feature>
<accession>A0ABQ6MAQ4</accession>
<dbReference type="EMBL" id="BRYB01001308">
    <property type="protein sequence ID" value="GMI22832.1"/>
    <property type="molecule type" value="Genomic_DNA"/>
</dbReference>
<gene>
    <name evidence="2" type="ORF">TeGR_g13730</name>
</gene>
<feature type="compositionally biased region" description="Basic residues" evidence="1">
    <location>
        <begin position="482"/>
        <end position="497"/>
    </location>
</feature>
<name>A0ABQ6MAQ4_9STRA</name>
<dbReference type="Proteomes" id="UP001165060">
    <property type="component" value="Unassembled WGS sequence"/>
</dbReference>
<feature type="region of interest" description="Disordered" evidence="1">
    <location>
        <begin position="364"/>
        <end position="413"/>
    </location>
</feature>
<feature type="compositionally biased region" description="Basic and acidic residues" evidence="1">
    <location>
        <begin position="455"/>
        <end position="481"/>
    </location>
</feature>
<feature type="compositionally biased region" description="Basic and acidic residues" evidence="1">
    <location>
        <begin position="498"/>
        <end position="517"/>
    </location>
</feature>
<feature type="region of interest" description="Disordered" evidence="1">
    <location>
        <begin position="18"/>
        <end position="41"/>
    </location>
</feature>
<evidence type="ECO:0008006" key="4">
    <source>
        <dbReference type="Google" id="ProtNLM"/>
    </source>
</evidence>
<evidence type="ECO:0000313" key="3">
    <source>
        <dbReference type="Proteomes" id="UP001165060"/>
    </source>
</evidence>
<feature type="region of interest" description="Disordered" evidence="1">
    <location>
        <begin position="455"/>
        <end position="642"/>
    </location>
</feature>
<protein>
    <recommendedName>
        <fullName evidence="4">PARP-type domain-containing protein</fullName>
    </recommendedName>
</protein>
<feature type="region of interest" description="Disordered" evidence="1">
    <location>
        <begin position="123"/>
        <end position="187"/>
    </location>
</feature>
<dbReference type="PANTHER" id="PTHR24216:SF65">
    <property type="entry name" value="PAXILLIN-LIKE PROTEIN 1"/>
    <property type="match status" value="1"/>
</dbReference>
<feature type="compositionally biased region" description="Basic and acidic residues" evidence="1">
    <location>
        <begin position="613"/>
        <end position="642"/>
    </location>
</feature>
<reference evidence="2 3" key="1">
    <citation type="journal article" date="2023" name="Commun. Biol.">
        <title>Genome analysis of Parmales, the sister group of diatoms, reveals the evolutionary specialization of diatoms from phago-mixotrophs to photoautotrophs.</title>
        <authorList>
            <person name="Ban H."/>
            <person name="Sato S."/>
            <person name="Yoshikawa S."/>
            <person name="Yamada K."/>
            <person name="Nakamura Y."/>
            <person name="Ichinomiya M."/>
            <person name="Sato N."/>
            <person name="Blanc-Mathieu R."/>
            <person name="Endo H."/>
            <person name="Kuwata A."/>
            <person name="Ogata H."/>
        </authorList>
    </citation>
    <scope>NUCLEOTIDE SEQUENCE [LARGE SCALE GENOMIC DNA]</scope>
</reference>
<feature type="compositionally biased region" description="Low complexity" evidence="1">
    <location>
        <begin position="67"/>
        <end position="93"/>
    </location>
</feature>
<feature type="compositionally biased region" description="Basic residues" evidence="1">
    <location>
        <begin position="601"/>
        <end position="612"/>
    </location>
</feature>
<evidence type="ECO:0000256" key="1">
    <source>
        <dbReference type="SAM" id="MobiDB-lite"/>
    </source>
</evidence>
<feature type="region of interest" description="Disordered" evidence="1">
    <location>
        <begin position="1000"/>
        <end position="1041"/>
    </location>
</feature>
<feature type="region of interest" description="Disordered" evidence="1">
    <location>
        <begin position="66"/>
        <end position="100"/>
    </location>
</feature>
<feature type="compositionally biased region" description="Pro residues" evidence="1">
    <location>
        <begin position="123"/>
        <end position="173"/>
    </location>
</feature>
<organism evidence="2 3">
    <name type="scientific">Tetraparma gracilis</name>
    <dbReference type="NCBI Taxonomy" id="2962635"/>
    <lineage>
        <taxon>Eukaryota</taxon>
        <taxon>Sar</taxon>
        <taxon>Stramenopiles</taxon>
        <taxon>Ochrophyta</taxon>
        <taxon>Bolidophyceae</taxon>
        <taxon>Parmales</taxon>
        <taxon>Triparmaceae</taxon>
        <taxon>Tetraparma</taxon>
    </lineage>
</organism>
<sequence length="1041" mass="111276">VPVTPEATLVWICGQGDDYAPPAPAAAQPRKLAKKGPAGRILAALAPPKPHRLELPAHTAPVAPSVELAPSDEPAPAAPSVEPASAAPSVEPCPAAPAPEAPAPVVPALLALAPLAPAHLVPAPPEPAPLEPAPPEPALLAPAPPEPAPLEPAPLEPAPPEPAPLATAPPEPAPLATAPLAPAPLAPAPPEPALLALASLATAPRAPAPPEPAPLAPAPAEPSLAPFTYTGTCGGCIANWNQQKSQQDTQHSCSLAFCSVVSCKHSTNVPGTRNRELFCGYGFCGKHKRRRATTREETGPLSHSDCQACSSARANMKKEKRSLHTCSLARCSVETCTGTGGGRTFELFKGFGFCAKHASLSPAVPSAPAPKPTLAPAHLVPAPPEPAPLEPAPPEPAPLAPAPPEPNAPPLGAGSIEDLCAAFTPIRFLTVEDVGLGDAHIKSVQDRFRAAAAEKEEKERAKRAKKEEKESAAAAKDEKSAKRLAKRRVSAKKRRGAKKEAEEKMASLPKEEKELAKKAKALADAAAAAAKKEEKESAAAAKKEEKESAAAAKKEEKERAKRAKDEKRRAAAAKKEKKERAKRAKDEKRRAAAAKKEKKERAKRAKDKKRRAAKETELAKHEREWAEAVAEKEMEKESDAEKAVTDPLREILSRCLQRRDDLVLRFRAFSDKNGKSVGNFLSARGASIAGEHEVNAIASDARQLAKVLETEREFKVEVQKALAKPLLADAKTPSPQARKVMQLEKGREAQMEDDALLGLSAVLAASRLRTFTTCQDAAFFQSNELIDKNPEISRLDDLFHADYLGPEQSQLSQLSDEDCRRLIKLHADFFGDMLTANERRILDGVDFTADFMAECEAKFGDKTAKVMESLRRAELLVVPNVGSFILYPSTSCLCAFCTGAAGSSFCHLGDLVRRQFDRTFWVDGRGRVFSREAGDEGELKERAATYAKGYANVTATFSSNFIPLPYKSEMKLATLQWAGVMGPSFILSETCDHLVEDKNKNGIADTQPVDKAENMKRSNSNRKRKREKAAEGEDGGGGGGE</sequence>
<comment type="caution">
    <text evidence="2">The sequence shown here is derived from an EMBL/GenBank/DDBJ whole genome shotgun (WGS) entry which is preliminary data.</text>
</comment>
<feature type="compositionally biased region" description="Pro residues" evidence="1">
    <location>
        <begin position="381"/>
        <end position="409"/>
    </location>
</feature>
<keyword evidence="3" id="KW-1185">Reference proteome</keyword>
<evidence type="ECO:0000313" key="2">
    <source>
        <dbReference type="EMBL" id="GMI22832.1"/>
    </source>
</evidence>